<dbReference type="AlphaFoldDB" id="A0A074TS86"/>
<comment type="caution">
    <text evidence="1">The sequence shown here is derived from an EMBL/GenBank/DDBJ whole genome shotgun (WGS) entry which is preliminary data.</text>
</comment>
<organism evidence="1 2">
    <name type="scientific">Thioclava dalianensis</name>
    <dbReference type="NCBI Taxonomy" id="1185766"/>
    <lineage>
        <taxon>Bacteria</taxon>
        <taxon>Pseudomonadati</taxon>
        <taxon>Pseudomonadota</taxon>
        <taxon>Alphaproteobacteria</taxon>
        <taxon>Rhodobacterales</taxon>
        <taxon>Paracoccaceae</taxon>
        <taxon>Thioclava</taxon>
    </lineage>
</organism>
<dbReference type="Proteomes" id="UP000027725">
    <property type="component" value="Unassembled WGS sequence"/>
</dbReference>
<dbReference type="InterPro" id="IPR016181">
    <property type="entry name" value="Acyl_CoA_acyltransferase"/>
</dbReference>
<dbReference type="RefSeq" id="WP_038060809.1">
    <property type="nucleotide sequence ID" value="NZ_FOVB01000008.1"/>
</dbReference>
<dbReference type="EMBL" id="JHEH01000001">
    <property type="protein sequence ID" value="KEP71763.1"/>
    <property type="molecule type" value="Genomic_DNA"/>
</dbReference>
<protein>
    <recommendedName>
        <fullName evidence="3">N-acetyltransferase domain-containing protein</fullName>
    </recommendedName>
</protein>
<sequence length="133" mass="14321">MASETLSFSPHPWGPLVESYLCQIESAPRHLDVWRDQVASGEAQALLICDGSEPVGVMIWSVEREPCGAVIVANAVAGRARGHDLTAACIAFMKSTGRAVGAVALRCWTDRKGLVRKCERHGMRASYVIEGGL</sequence>
<accession>A0A074TS86</accession>
<reference evidence="1 2" key="1">
    <citation type="submission" date="2014-03" db="EMBL/GenBank/DDBJ databases">
        <title>The draft genome sequence of Thioclava dalianensis DLFJ1-1.</title>
        <authorList>
            <person name="Lai Q."/>
            <person name="Shao Z."/>
        </authorList>
    </citation>
    <scope>NUCLEOTIDE SEQUENCE [LARGE SCALE GENOMIC DNA]</scope>
    <source>
        <strain evidence="1 2">DLFJ1-1</strain>
    </source>
</reference>
<keyword evidence="2" id="KW-1185">Reference proteome</keyword>
<evidence type="ECO:0000313" key="2">
    <source>
        <dbReference type="Proteomes" id="UP000027725"/>
    </source>
</evidence>
<dbReference type="Gene3D" id="3.40.630.30">
    <property type="match status" value="1"/>
</dbReference>
<gene>
    <name evidence="1" type="ORF">DL1_00395</name>
</gene>
<evidence type="ECO:0000313" key="1">
    <source>
        <dbReference type="EMBL" id="KEP71763.1"/>
    </source>
</evidence>
<name>A0A074TS86_9RHOB</name>
<proteinExistence type="predicted"/>
<dbReference type="STRING" id="1185766.SAMN05216224_108144"/>
<dbReference type="SUPFAM" id="SSF55729">
    <property type="entry name" value="Acyl-CoA N-acyltransferases (Nat)"/>
    <property type="match status" value="1"/>
</dbReference>
<evidence type="ECO:0008006" key="3">
    <source>
        <dbReference type="Google" id="ProtNLM"/>
    </source>
</evidence>